<comment type="caution">
    <text evidence="9">The sequence shown here is derived from an EMBL/GenBank/DDBJ whole genome shotgun (WGS) entry which is preliminary data.</text>
</comment>
<dbReference type="Pfam" id="PF00108">
    <property type="entry name" value="Thiolase_N"/>
    <property type="match status" value="1"/>
</dbReference>
<keyword evidence="4 6" id="KW-0012">Acyltransferase</keyword>
<dbReference type="EC" id="2.3.1.16" evidence="5"/>
<organism evidence="9 10">
    <name type="scientific">Peribacillus deserti</name>
    <dbReference type="NCBI Taxonomy" id="673318"/>
    <lineage>
        <taxon>Bacteria</taxon>
        <taxon>Bacillati</taxon>
        <taxon>Bacillota</taxon>
        <taxon>Bacilli</taxon>
        <taxon>Bacillales</taxon>
        <taxon>Bacillaceae</taxon>
        <taxon>Peribacillus</taxon>
    </lineage>
</organism>
<dbReference type="InterPro" id="IPR020610">
    <property type="entry name" value="Thiolase_AS"/>
</dbReference>
<reference evidence="9 10" key="1">
    <citation type="submission" date="2021-01" db="EMBL/GenBank/DDBJ databases">
        <title>Genomic Encyclopedia of Type Strains, Phase IV (KMG-IV): sequencing the most valuable type-strain genomes for metagenomic binning, comparative biology and taxonomic classification.</title>
        <authorList>
            <person name="Goeker M."/>
        </authorList>
    </citation>
    <scope>NUCLEOTIDE SEQUENCE [LARGE SCALE GENOMIC DNA]</scope>
    <source>
        <strain evidence="9 10">DSM 105482</strain>
    </source>
</reference>
<keyword evidence="3 6" id="KW-0808">Transferase</keyword>
<accession>A0ABS2QMP4</accession>
<gene>
    <name evidence="9" type="ORF">JOC77_003904</name>
</gene>
<evidence type="ECO:0000259" key="7">
    <source>
        <dbReference type="Pfam" id="PF00108"/>
    </source>
</evidence>
<evidence type="ECO:0000256" key="5">
    <source>
        <dbReference type="ARBA" id="ARBA00024073"/>
    </source>
</evidence>
<dbReference type="CDD" id="cd00751">
    <property type="entry name" value="thiolase"/>
    <property type="match status" value="1"/>
</dbReference>
<dbReference type="InterPro" id="IPR002155">
    <property type="entry name" value="Thiolase"/>
</dbReference>
<evidence type="ECO:0000256" key="1">
    <source>
        <dbReference type="ARBA" id="ARBA00005189"/>
    </source>
</evidence>
<dbReference type="PANTHER" id="PTHR43853:SF21">
    <property type="entry name" value="STEROID 3-KETOACYL-COA THIOLASE"/>
    <property type="match status" value="1"/>
</dbReference>
<dbReference type="PROSITE" id="PS00737">
    <property type="entry name" value="THIOLASE_2"/>
    <property type="match status" value="1"/>
</dbReference>
<dbReference type="InterPro" id="IPR020615">
    <property type="entry name" value="Thiolase_acyl_enz_int_AS"/>
</dbReference>
<evidence type="ECO:0000256" key="6">
    <source>
        <dbReference type="RuleBase" id="RU003557"/>
    </source>
</evidence>
<dbReference type="Gene3D" id="3.40.47.10">
    <property type="match status" value="1"/>
</dbReference>
<dbReference type="InterPro" id="IPR016039">
    <property type="entry name" value="Thiolase-like"/>
</dbReference>
<evidence type="ECO:0000313" key="10">
    <source>
        <dbReference type="Proteomes" id="UP000823486"/>
    </source>
</evidence>
<dbReference type="InterPro" id="IPR020616">
    <property type="entry name" value="Thiolase_N"/>
</dbReference>
<dbReference type="PROSITE" id="PS00098">
    <property type="entry name" value="THIOLASE_1"/>
    <property type="match status" value="1"/>
</dbReference>
<evidence type="ECO:0000313" key="9">
    <source>
        <dbReference type="EMBL" id="MBM7694443.1"/>
    </source>
</evidence>
<evidence type="ECO:0000259" key="8">
    <source>
        <dbReference type="Pfam" id="PF02803"/>
    </source>
</evidence>
<dbReference type="Proteomes" id="UP000823486">
    <property type="component" value="Unassembled WGS sequence"/>
</dbReference>
<dbReference type="PIRSF" id="PIRSF000429">
    <property type="entry name" value="Ac-CoA_Ac_transf"/>
    <property type="match status" value="1"/>
</dbReference>
<dbReference type="InterPro" id="IPR020617">
    <property type="entry name" value="Thiolase_C"/>
</dbReference>
<proteinExistence type="inferred from homology"/>
<dbReference type="NCBIfam" id="NF005805">
    <property type="entry name" value="PRK07661.1"/>
    <property type="match status" value="1"/>
</dbReference>
<dbReference type="EMBL" id="JAFBFI010000024">
    <property type="protein sequence ID" value="MBM7694443.1"/>
    <property type="molecule type" value="Genomic_DNA"/>
</dbReference>
<dbReference type="PROSITE" id="PS00099">
    <property type="entry name" value="THIOLASE_3"/>
    <property type="match status" value="1"/>
</dbReference>
<dbReference type="InterPro" id="IPR020613">
    <property type="entry name" value="Thiolase_CS"/>
</dbReference>
<dbReference type="SUPFAM" id="SSF53901">
    <property type="entry name" value="Thiolase-like"/>
    <property type="match status" value="2"/>
</dbReference>
<dbReference type="PANTHER" id="PTHR43853">
    <property type="entry name" value="3-KETOACYL-COA THIOLASE, PEROXISOMAL"/>
    <property type="match status" value="1"/>
</dbReference>
<name>A0ABS2QMP4_9BACI</name>
<evidence type="ECO:0000256" key="2">
    <source>
        <dbReference type="ARBA" id="ARBA00010982"/>
    </source>
</evidence>
<feature type="domain" description="Thiolase C-terminal" evidence="8">
    <location>
        <begin position="269"/>
        <end position="389"/>
    </location>
</feature>
<comment type="pathway">
    <text evidence="1">Lipid metabolism.</text>
</comment>
<keyword evidence="10" id="KW-1185">Reference proteome</keyword>
<evidence type="ECO:0000256" key="4">
    <source>
        <dbReference type="ARBA" id="ARBA00023315"/>
    </source>
</evidence>
<feature type="domain" description="Thiolase N-terminal" evidence="7">
    <location>
        <begin position="5"/>
        <end position="260"/>
    </location>
</feature>
<comment type="similarity">
    <text evidence="2 6">Belongs to the thiolase-like superfamily. Thiolase family.</text>
</comment>
<dbReference type="NCBIfam" id="TIGR01930">
    <property type="entry name" value="AcCoA-C-Actrans"/>
    <property type="match status" value="1"/>
</dbReference>
<dbReference type="Pfam" id="PF02803">
    <property type="entry name" value="Thiolase_C"/>
    <property type="match status" value="1"/>
</dbReference>
<evidence type="ECO:0000256" key="3">
    <source>
        <dbReference type="ARBA" id="ARBA00022679"/>
    </source>
</evidence>
<protein>
    <recommendedName>
        <fullName evidence="5">acetyl-CoA C-acyltransferase</fullName>
        <ecNumber evidence="5">2.3.1.16</ecNumber>
    </recommendedName>
</protein>
<dbReference type="InterPro" id="IPR050215">
    <property type="entry name" value="Thiolase-like_sf_Thiolase"/>
</dbReference>
<dbReference type="GO" id="GO:0003988">
    <property type="term" value="F:acetyl-CoA C-acyltransferase activity"/>
    <property type="evidence" value="ECO:0007669"/>
    <property type="project" value="UniProtKB-EC"/>
</dbReference>
<sequence length="392" mass="41130">MREAVIVAGARTPVGKAKKGTLANVRPDDLGALVVKETLKRAGNYEGSIDDLIIGCAMPEAEQGLNMARNIGALAGLPHTVPAITVNRYCSSGLQTIAYGAERIMLGHSDTIIAGGAESMSLVPMMGHVTRPNAKLAETAPEYYMGMGHTAEEVAKKYGISREDQDAFAVRSHQRAAKAIQEGKFADEIVSVDVTLRSVGADHKLKEKQVVFSQDEGVRADTSLEVLGKLRPAFNVRGSVTAGNASQTSDGAAAVMVMDREKAGSLGLQPMAKFRSFAVAGVPPEVMGIGPIAAIPKALKIAGLELSDIGLFELNEAFASQSIQIIRELGLDEEIVNVNGGAIALGHPLGCTGAKLTLSLIHEMKRRNQQFGVVTMCIGGGMGAAGVFELLA</sequence>
<dbReference type="RefSeq" id="WP_204546895.1">
    <property type="nucleotide sequence ID" value="NZ_JAFBFI010000024.1"/>
</dbReference>